<comment type="caution">
    <text evidence="8">The sequence shown here is derived from an EMBL/GenBank/DDBJ whole genome shotgun (WGS) entry which is preliminary data.</text>
</comment>
<keyword evidence="9" id="KW-1185">Reference proteome</keyword>
<dbReference type="OrthoDB" id="9974421at2759"/>
<keyword evidence="6" id="KW-0325">Glycoprotein</keyword>
<sequence length="569" mass="64206">MVLPFPQPELIAHYGYPVEIHEVVTEDGYYLTMHRIPHGINQEPTTGKPVAFLQHGLFCSSSDWVIMGPSKGLAYILADAGYDVWMGNARGNTYSKKNVGKTEEDYWNFSWHEMGVYDLPAEIDYVIAHTGQPNMYYIGHSMGTTMFYVMGSMRPEYNTKIRAQFSLAPVAFMDGVRSPMALLAPFVDSIDIITGLLGVNELFPSTALFDFLGAALCKDEAITQSLCTNILFLICGYNSKQLNETTIPVIVGHTPAGASTKTVIHYGQEYNSEKFCQYDYGWITNILKYHQVSPPDYKLSLITAPVYLHYSRNDWLSGHNTELVSYYGYPIEEHQVKTEDGYLLTMHRIPHGKGDESRVGRPAVFLQHGLITSSSDWVIMGPQKGLAYILADAGFDVWMGNARGNQYSRSHVTLTPDDAGFWKFSWHEMGLYDLPAEIDYILLETGEQSIFYIGHSMGSTTFYVMTSQRPEYNEKIRAQFSLAPIAYLTHLRSPLRIFAPFANQLEWISTFFGIDEFLPDASFLDFMGGFMCDNEAVTQSLCGNVLFQILGHDSKQLNKVTMRDSESLR</sequence>
<dbReference type="Pfam" id="PF04083">
    <property type="entry name" value="Abhydro_lipase"/>
    <property type="match status" value="2"/>
</dbReference>
<organism evidence="8 9">
    <name type="scientific">Ladona fulva</name>
    <name type="common">Scarce chaser dragonfly</name>
    <name type="synonym">Libellula fulva</name>
    <dbReference type="NCBI Taxonomy" id="123851"/>
    <lineage>
        <taxon>Eukaryota</taxon>
        <taxon>Metazoa</taxon>
        <taxon>Ecdysozoa</taxon>
        <taxon>Arthropoda</taxon>
        <taxon>Hexapoda</taxon>
        <taxon>Insecta</taxon>
        <taxon>Pterygota</taxon>
        <taxon>Palaeoptera</taxon>
        <taxon>Odonata</taxon>
        <taxon>Epiprocta</taxon>
        <taxon>Anisoptera</taxon>
        <taxon>Libelluloidea</taxon>
        <taxon>Libellulidae</taxon>
        <taxon>Ladona</taxon>
    </lineage>
</organism>
<dbReference type="EMBL" id="KZ308489">
    <property type="protein sequence ID" value="KAG8230457.1"/>
    <property type="molecule type" value="Genomic_DNA"/>
</dbReference>
<feature type="domain" description="Partial AB-hydrolase lipase" evidence="7">
    <location>
        <begin position="9"/>
        <end position="67"/>
    </location>
</feature>
<protein>
    <recommendedName>
        <fullName evidence="7">Partial AB-hydrolase lipase domain-containing protein</fullName>
    </recommendedName>
</protein>
<dbReference type="GO" id="GO:0016787">
    <property type="term" value="F:hydrolase activity"/>
    <property type="evidence" value="ECO:0007669"/>
    <property type="project" value="UniProtKB-KW"/>
</dbReference>
<accession>A0A8K0K9X6</accession>
<evidence type="ECO:0000256" key="6">
    <source>
        <dbReference type="ARBA" id="ARBA00023180"/>
    </source>
</evidence>
<evidence type="ECO:0000256" key="5">
    <source>
        <dbReference type="ARBA" id="ARBA00023098"/>
    </source>
</evidence>
<feature type="non-terminal residue" evidence="8">
    <location>
        <position position="1"/>
    </location>
</feature>
<dbReference type="GO" id="GO:0016042">
    <property type="term" value="P:lipid catabolic process"/>
    <property type="evidence" value="ECO:0007669"/>
    <property type="project" value="UniProtKB-KW"/>
</dbReference>
<evidence type="ECO:0000256" key="4">
    <source>
        <dbReference type="ARBA" id="ARBA00022963"/>
    </source>
</evidence>
<evidence type="ECO:0000259" key="7">
    <source>
        <dbReference type="Pfam" id="PF04083"/>
    </source>
</evidence>
<reference evidence="8" key="1">
    <citation type="submission" date="2013-04" db="EMBL/GenBank/DDBJ databases">
        <authorList>
            <person name="Qu J."/>
            <person name="Murali S.C."/>
            <person name="Bandaranaike D."/>
            <person name="Bellair M."/>
            <person name="Blankenburg K."/>
            <person name="Chao H."/>
            <person name="Dinh H."/>
            <person name="Doddapaneni H."/>
            <person name="Downs B."/>
            <person name="Dugan-Rocha S."/>
            <person name="Elkadiri S."/>
            <person name="Gnanaolivu R.D."/>
            <person name="Hernandez B."/>
            <person name="Javaid M."/>
            <person name="Jayaseelan J.C."/>
            <person name="Lee S."/>
            <person name="Li M."/>
            <person name="Ming W."/>
            <person name="Munidasa M."/>
            <person name="Muniz J."/>
            <person name="Nguyen L."/>
            <person name="Ongeri F."/>
            <person name="Osuji N."/>
            <person name="Pu L.-L."/>
            <person name="Puazo M."/>
            <person name="Qu C."/>
            <person name="Quiroz J."/>
            <person name="Raj R."/>
            <person name="Weissenberger G."/>
            <person name="Xin Y."/>
            <person name="Zou X."/>
            <person name="Han Y."/>
            <person name="Richards S."/>
            <person name="Worley K."/>
            <person name="Muzny D."/>
            <person name="Gibbs R."/>
        </authorList>
    </citation>
    <scope>NUCLEOTIDE SEQUENCE</scope>
    <source>
        <strain evidence="8">Sampled in the wild</strain>
    </source>
</reference>
<dbReference type="InterPro" id="IPR006693">
    <property type="entry name" value="AB_hydrolase_lipase"/>
</dbReference>
<dbReference type="Gene3D" id="3.40.50.1820">
    <property type="entry name" value="alpha/beta hydrolase"/>
    <property type="match status" value="2"/>
</dbReference>
<gene>
    <name evidence="8" type="ORF">J437_LFUL009946</name>
</gene>
<evidence type="ECO:0000256" key="1">
    <source>
        <dbReference type="ARBA" id="ARBA00010701"/>
    </source>
</evidence>
<dbReference type="InterPro" id="IPR029058">
    <property type="entry name" value="AB_hydrolase_fold"/>
</dbReference>
<reference evidence="8" key="2">
    <citation type="submission" date="2017-10" db="EMBL/GenBank/DDBJ databases">
        <title>Ladona fulva Genome sequencing and assembly.</title>
        <authorList>
            <person name="Murali S."/>
            <person name="Richards S."/>
            <person name="Bandaranaike D."/>
            <person name="Bellair M."/>
            <person name="Blankenburg K."/>
            <person name="Chao H."/>
            <person name="Dinh H."/>
            <person name="Doddapaneni H."/>
            <person name="Dugan-Rocha S."/>
            <person name="Elkadiri S."/>
            <person name="Gnanaolivu R."/>
            <person name="Hernandez B."/>
            <person name="Skinner E."/>
            <person name="Javaid M."/>
            <person name="Lee S."/>
            <person name="Li M."/>
            <person name="Ming W."/>
            <person name="Munidasa M."/>
            <person name="Muniz J."/>
            <person name="Nguyen L."/>
            <person name="Hughes D."/>
            <person name="Osuji N."/>
            <person name="Pu L.-L."/>
            <person name="Puazo M."/>
            <person name="Qu C."/>
            <person name="Quiroz J."/>
            <person name="Raj R."/>
            <person name="Weissenberger G."/>
            <person name="Xin Y."/>
            <person name="Zou X."/>
            <person name="Han Y."/>
            <person name="Worley K."/>
            <person name="Muzny D."/>
            <person name="Gibbs R."/>
        </authorList>
    </citation>
    <scope>NUCLEOTIDE SEQUENCE</scope>
    <source>
        <strain evidence="8">Sampled in the wild</strain>
    </source>
</reference>
<evidence type="ECO:0000256" key="2">
    <source>
        <dbReference type="ARBA" id="ARBA00022729"/>
    </source>
</evidence>
<keyword evidence="3" id="KW-0378">Hydrolase</keyword>
<feature type="domain" description="Partial AB-hydrolase lipase" evidence="7">
    <location>
        <begin position="321"/>
        <end position="380"/>
    </location>
</feature>
<dbReference type="PANTHER" id="PTHR11005">
    <property type="entry name" value="LYSOSOMAL ACID LIPASE-RELATED"/>
    <property type="match status" value="1"/>
</dbReference>
<evidence type="ECO:0000256" key="3">
    <source>
        <dbReference type="ARBA" id="ARBA00022801"/>
    </source>
</evidence>
<dbReference type="Proteomes" id="UP000792457">
    <property type="component" value="Unassembled WGS sequence"/>
</dbReference>
<keyword evidence="4" id="KW-0442">Lipid degradation</keyword>
<evidence type="ECO:0000313" key="8">
    <source>
        <dbReference type="EMBL" id="KAG8230457.1"/>
    </source>
</evidence>
<dbReference type="SUPFAM" id="SSF53474">
    <property type="entry name" value="alpha/beta-Hydrolases"/>
    <property type="match status" value="2"/>
</dbReference>
<name>A0A8K0K9X6_LADFU</name>
<dbReference type="FunFam" id="3.40.50.1820:FF:000021">
    <property type="entry name" value="Lipase"/>
    <property type="match status" value="2"/>
</dbReference>
<dbReference type="AlphaFoldDB" id="A0A8K0K9X6"/>
<comment type="similarity">
    <text evidence="1">Belongs to the AB hydrolase superfamily. Lipase family.</text>
</comment>
<keyword evidence="2" id="KW-0732">Signal</keyword>
<proteinExistence type="inferred from homology"/>
<keyword evidence="5" id="KW-0443">Lipid metabolism</keyword>
<evidence type="ECO:0000313" key="9">
    <source>
        <dbReference type="Proteomes" id="UP000792457"/>
    </source>
</evidence>